<dbReference type="NCBIfam" id="TIGR01787">
    <property type="entry name" value="squalene_cyclas"/>
    <property type="match status" value="1"/>
</dbReference>
<feature type="domain" description="Squalene cyclase C-terminal" evidence="4">
    <location>
        <begin position="565"/>
        <end position="679"/>
    </location>
</feature>
<keyword evidence="7" id="KW-1185">Reference proteome</keyword>
<organism evidence="6 7">
    <name type="scientific">Xanthoceras sorbifolium</name>
    <dbReference type="NCBI Taxonomy" id="99658"/>
    <lineage>
        <taxon>Eukaryota</taxon>
        <taxon>Viridiplantae</taxon>
        <taxon>Streptophyta</taxon>
        <taxon>Embryophyta</taxon>
        <taxon>Tracheophyta</taxon>
        <taxon>Spermatophyta</taxon>
        <taxon>Magnoliopsida</taxon>
        <taxon>eudicotyledons</taxon>
        <taxon>Gunneridae</taxon>
        <taxon>Pentapetalae</taxon>
        <taxon>rosids</taxon>
        <taxon>malvids</taxon>
        <taxon>Sapindales</taxon>
        <taxon>Sapindaceae</taxon>
        <taxon>Xanthoceroideae</taxon>
        <taxon>Xanthoceras</taxon>
    </lineage>
</organism>
<reference evidence="6 7" key="1">
    <citation type="submission" date="2021-02" db="EMBL/GenBank/DDBJ databases">
        <title>Plant Genome Project.</title>
        <authorList>
            <person name="Zhang R.-G."/>
        </authorList>
    </citation>
    <scope>NUCLEOTIDE SEQUENCE [LARGE SCALE GENOMIC DNA]</scope>
    <source>
        <tissue evidence="6">Leaves</tissue>
    </source>
</reference>
<gene>
    <name evidence="6" type="ORF">JRO89_XS04G0263600</name>
</gene>
<feature type="domain" description="Squalene cyclase C-terminal" evidence="4">
    <location>
        <begin position="371"/>
        <end position="563"/>
    </location>
</feature>
<dbReference type="EMBL" id="JAFEMO010000004">
    <property type="protein sequence ID" value="KAH7572488.1"/>
    <property type="molecule type" value="Genomic_DNA"/>
</dbReference>
<keyword evidence="3" id="KW-0413">Isomerase</keyword>
<evidence type="ECO:0000259" key="5">
    <source>
        <dbReference type="Pfam" id="PF13249"/>
    </source>
</evidence>
<keyword evidence="2" id="KW-0677">Repeat</keyword>
<feature type="domain" description="Squalene cyclase N-terminal" evidence="5">
    <location>
        <begin position="116"/>
        <end position="318"/>
    </location>
</feature>
<comment type="caution">
    <text evidence="6">The sequence shown here is derived from an EMBL/GenBank/DDBJ whole genome shotgun (WGS) entry which is preliminary data.</text>
</comment>
<dbReference type="PANTHER" id="PTHR11764:SF19">
    <property type="entry name" value="TERPENE CYCLASE_MUTASE FAMILY MEMBER"/>
    <property type="match status" value="1"/>
</dbReference>
<dbReference type="InterPro" id="IPR032697">
    <property type="entry name" value="SQ_cyclase_N"/>
</dbReference>
<protein>
    <recommendedName>
        <fullName evidence="3">Terpene cyclase/mutase family member</fullName>
        <ecNumber evidence="3">5.4.99.-</ecNumber>
    </recommendedName>
</protein>
<evidence type="ECO:0000256" key="3">
    <source>
        <dbReference type="RuleBase" id="RU362003"/>
    </source>
</evidence>
<dbReference type="InterPro" id="IPR018333">
    <property type="entry name" value="Squalene_cyclase"/>
</dbReference>
<sequence>MAETRWIWLGMWKLKIGEDGPWLSSGNDHIGRQHWEFDPHALRKENGCKEIPEAVKVKESEEIREEGVTSTLKRAITFFSSIQASDGHWPAESAGPLFFLQPLVMALYVTGGLNTNEDGGWGLHIEGHSTMFGTALSYIALRLLGEDPQDDGQDMPMATARKWILHHGGLLGIPSWGKFWAAVVGVYEWSGCNPLPPEFWLLPKIFPMHPGKMLCYCRLVYMPMSYLYGKRFVGPVTPLIRSIRQELYNEPYHLINWTNYRNTVAREDLYFPHPLVQDLTWGFLNHVVEPILSRWPFTLMREKALEVAIQHVHYEDENSRYLDIGCVEKVLCLIACWVEDPNSEAYKRHLARLPDYFWIAEDGLKLQTFGSQMWDAAFAIQAILSSNLTEEYGPTLHRAHNFIKASQVRENPSGNYAAMYRHISKGAWTFSIQDHGWQVSDCTAEGLKAALLFSQMSPDLVGEKMETERFYDAVNVILSLQSSNGGFPAWEPQRAYRWLEKFNPTEIFEDTLVEREYVECTSSAIQALSLFRKLHPTHRRKEIDDSISRAIRYIENMQKPDGSCPALRKACDFLLSKQLACGGWGESYLSSQNKEYTNLQGNRTNLVQTAWGLLSLIDAGQANVDPTPIHRGIRVIINSQMEDGDFPQQEITGAFMRNCTLNYSSYRNIFPIWALGEYRHHVLFV</sequence>
<name>A0ABQ8I777_9ROSI</name>
<dbReference type="InterPro" id="IPR032696">
    <property type="entry name" value="SQ_cyclase_C"/>
</dbReference>
<dbReference type="CDD" id="cd02892">
    <property type="entry name" value="SQCY_1"/>
    <property type="match status" value="1"/>
</dbReference>
<evidence type="ECO:0000259" key="4">
    <source>
        <dbReference type="Pfam" id="PF13243"/>
    </source>
</evidence>
<dbReference type="InterPro" id="IPR008930">
    <property type="entry name" value="Terpenoid_cyclase/PrenylTrfase"/>
</dbReference>
<dbReference type="Proteomes" id="UP000827721">
    <property type="component" value="Unassembled WGS sequence"/>
</dbReference>
<dbReference type="Pfam" id="PF13243">
    <property type="entry name" value="SQHop_cyclase_C"/>
    <property type="match status" value="2"/>
</dbReference>
<evidence type="ECO:0000313" key="6">
    <source>
        <dbReference type="EMBL" id="KAH7572488.1"/>
    </source>
</evidence>
<dbReference type="PANTHER" id="PTHR11764">
    <property type="entry name" value="TERPENE CYCLASE/MUTASE FAMILY MEMBER"/>
    <property type="match status" value="1"/>
</dbReference>
<dbReference type="SUPFAM" id="SSF48239">
    <property type="entry name" value="Terpenoid cyclases/Protein prenyltransferases"/>
    <property type="match status" value="2"/>
</dbReference>
<dbReference type="Pfam" id="PF13249">
    <property type="entry name" value="SQHop_cyclase_N"/>
    <property type="match status" value="1"/>
</dbReference>
<evidence type="ECO:0000256" key="2">
    <source>
        <dbReference type="ARBA" id="ARBA00022737"/>
    </source>
</evidence>
<evidence type="ECO:0000313" key="7">
    <source>
        <dbReference type="Proteomes" id="UP000827721"/>
    </source>
</evidence>
<accession>A0ABQ8I777</accession>
<evidence type="ECO:0000256" key="1">
    <source>
        <dbReference type="ARBA" id="ARBA00009755"/>
    </source>
</evidence>
<comment type="similarity">
    <text evidence="1 3">Belongs to the terpene cyclase/mutase family.</text>
</comment>
<dbReference type="Gene3D" id="1.50.10.20">
    <property type="match status" value="3"/>
</dbReference>
<dbReference type="EC" id="5.4.99.-" evidence="3"/>
<proteinExistence type="inferred from homology"/>